<accession>A0A8K1G134</accession>
<dbReference type="Gene3D" id="3.90.176.10">
    <property type="entry name" value="Toxin ADP-ribosyltransferase, Chain A, domain 1"/>
    <property type="match status" value="1"/>
</dbReference>
<dbReference type="OrthoDB" id="423533at2759"/>
<comment type="similarity">
    <text evidence="2 14">Belongs to the Arg-specific ADP-ribosyltransferase family.</text>
</comment>
<dbReference type="GO" id="GO:0106274">
    <property type="term" value="F:NAD+-protein-arginine ADP-ribosyltransferase activity"/>
    <property type="evidence" value="ECO:0007669"/>
    <property type="project" value="UniProtKB-EC"/>
</dbReference>
<dbReference type="Proteomes" id="UP000796761">
    <property type="component" value="Unassembled WGS sequence"/>
</dbReference>
<evidence type="ECO:0000256" key="3">
    <source>
        <dbReference type="ARBA" id="ARBA00022525"/>
    </source>
</evidence>
<evidence type="ECO:0000256" key="11">
    <source>
        <dbReference type="ARBA" id="ARBA00023027"/>
    </source>
</evidence>
<dbReference type="PANTHER" id="PTHR10339">
    <property type="entry name" value="ADP-RIBOSYLTRANSFERASE"/>
    <property type="match status" value="1"/>
</dbReference>
<evidence type="ECO:0000256" key="14">
    <source>
        <dbReference type="RuleBase" id="RU361228"/>
    </source>
</evidence>
<dbReference type="GO" id="GO:0046677">
    <property type="term" value="P:response to antibiotic"/>
    <property type="evidence" value="ECO:0007669"/>
    <property type="project" value="UniProtKB-ARBA"/>
</dbReference>
<evidence type="ECO:0000256" key="12">
    <source>
        <dbReference type="ARBA" id="ARBA00023157"/>
    </source>
</evidence>
<evidence type="ECO:0000256" key="13">
    <source>
        <dbReference type="ARBA" id="ARBA00047597"/>
    </source>
</evidence>
<dbReference type="GO" id="GO:0016779">
    <property type="term" value="F:nucleotidyltransferase activity"/>
    <property type="evidence" value="ECO:0007669"/>
    <property type="project" value="UniProtKB-KW"/>
</dbReference>
<organism evidence="15 16">
    <name type="scientific">Zosterops borbonicus</name>
    <dbReference type="NCBI Taxonomy" id="364589"/>
    <lineage>
        <taxon>Eukaryota</taxon>
        <taxon>Metazoa</taxon>
        <taxon>Chordata</taxon>
        <taxon>Craniata</taxon>
        <taxon>Vertebrata</taxon>
        <taxon>Euteleostomi</taxon>
        <taxon>Archelosauria</taxon>
        <taxon>Archosauria</taxon>
        <taxon>Dinosauria</taxon>
        <taxon>Saurischia</taxon>
        <taxon>Theropoda</taxon>
        <taxon>Coelurosauria</taxon>
        <taxon>Aves</taxon>
        <taxon>Neognathae</taxon>
        <taxon>Neoaves</taxon>
        <taxon>Telluraves</taxon>
        <taxon>Australaves</taxon>
        <taxon>Passeriformes</taxon>
        <taxon>Sylvioidea</taxon>
        <taxon>Zosteropidae</taxon>
        <taxon>Zosterops</taxon>
    </lineage>
</organism>
<dbReference type="AlphaFoldDB" id="A0A8K1G134"/>
<dbReference type="GO" id="GO:0005615">
    <property type="term" value="C:extracellular space"/>
    <property type="evidence" value="ECO:0007669"/>
    <property type="project" value="UniProtKB-ARBA"/>
</dbReference>
<evidence type="ECO:0000256" key="8">
    <source>
        <dbReference type="ARBA" id="ARBA00022729"/>
    </source>
</evidence>
<dbReference type="EC" id="2.4.2.31" evidence="14"/>
<dbReference type="FunFam" id="3.90.176.10:FF:000001">
    <property type="entry name" value="NAD(P)(+)--arginine ADP-ribosyltransferase"/>
    <property type="match status" value="1"/>
</dbReference>
<dbReference type="SUPFAM" id="SSF56399">
    <property type="entry name" value="ADP-ribosylation"/>
    <property type="match status" value="1"/>
</dbReference>
<keyword evidence="8" id="KW-0732">Signal</keyword>
<evidence type="ECO:0000256" key="1">
    <source>
        <dbReference type="ARBA" id="ARBA00004613"/>
    </source>
</evidence>
<dbReference type="Pfam" id="PF01129">
    <property type="entry name" value="ART"/>
    <property type="match status" value="1"/>
</dbReference>
<comment type="caution">
    <text evidence="15">The sequence shown here is derived from an EMBL/GenBank/DDBJ whole genome shotgun (WGS) entry which is preliminary data.</text>
</comment>
<evidence type="ECO:0000256" key="6">
    <source>
        <dbReference type="ARBA" id="ARBA00022679"/>
    </source>
</evidence>
<evidence type="ECO:0000313" key="16">
    <source>
        <dbReference type="Proteomes" id="UP000796761"/>
    </source>
</evidence>
<proteinExistence type="inferred from homology"/>
<dbReference type="PRINTS" id="PR00970">
    <property type="entry name" value="RIBTRNSFRASE"/>
</dbReference>
<keyword evidence="10" id="KW-0843">Virulence</keyword>
<dbReference type="InterPro" id="IPR050999">
    <property type="entry name" value="ADP-ribosyltransferase_ARG"/>
</dbReference>
<evidence type="ECO:0000256" key="5">
    <source>
        <dbReference type="ARBA" id="ARBA00022676"/>
    </source>
</evidence>
<keyword evidence="11 14" id="KW-0520">NAD</keyword>
<dbReference type="GO" id="GO:0044194">
    <property type="term" value="C:cytolytic granule"/>
    <property type="evidence" value="ECO:0007669"/>
    <property type="project" value="UniProtKB-ARBA"/>
</dbReference>
<evidence type="ECO:0000256" key="4">
    <source>
        <dbReference type="ARBA" id="ARBA00022656"/>
    </source>
</evidence>
<gene>
    <name evidence="15" type="ORF">HGM15179_017358</name>
</gene>
<keyword evidence="12" id="KW-1015">Disulfide bond</keyword>
<keyword evidence="6 14" id="KW-0808">Transferase</keyword>
<evidence type="ECO:0000313" key="15">
    <source>
        <dbReference type="EMBL" id="TRZ09748.1"/>
    </source>
</evidence>
<sequence length="301" mass="33591">MTVATVAIKVVPLDMTFDDQYQGCGPAMTVALLALNCFEFQKNPDFALFWTKAVPEWHSQGSRVSPLSSPDQTIAIMAYTMPDVYTDFNAAVPMAGHSPQEYQDNFHFKTLHFLLTQTLRILRDTQNGQCLDVVHQDCGVRFEAQRGDSIWFGQFLITWLRTTTEIRCPDETEFQVHTCHGAGIQSFSQNPEYEGVMIPPFETFEVTKVTREGDKTQIQLHSTGTSSKYICKWLKGDTTGHGGHCGHHDHQDKLDPQSNEGIKATKATTATLATMVTITTKTTVTTIITKTPWSTGLPQPL</sequence>
<keyword evidence="7" id="KW-0548">Nucleotidyltransferase</keyword>
<reference evidence="15" key="1">
    <citation type="submission" date="2019-04" db="EMBL/GenBank/DDBJ databases">
        <title>Genome assembly of Zosterops borbonicus 15179.</title>
        <authorList>
            <person name="Leroy T."/>
            <person name="Anselmetti Y."/>
            <person name="Tilak M.-K."/>
            <person name="Nabholz B."/>
        </authorList>
    </citation>
    <scope>NUCLEOTIDE SEQUENCE</scope>
    <source>
        <strain evidence="15">HGM_15179</strain>
        <tissue evidence="15">Muscle</tissue>
    </source>
</reference>
<comment type="subcellular location">
    <subcellularLocation>
        <location evidence="1">Secreted</location>
    </subcellularLocation>
</comment>
<dbReference type="InterPro" id="IPR000768">
    <property type="entry name" value="ART"/>
</dbReference>
<dbReference type="PROSITE" id="PS51996">
    <property type="entry name" value="TR_MART"/>
    <property type="match status" value="1"/>
</dbReference>
<dbReference type="GO" id="GO:0090729">
    <property type="term" value="F:toxin activity"/>
    <property type="evidence" value="ECO:0007669"/>
    <property type="project" value="UniProtKB-KW"/>
</dbReference>
<evidence type="ECO:0000256" key="7">
    <source>
        <dbReference type="ARBA" id="ARBA00022695"/>
    </source>
</evidence>
<keyword evidence="4" id="KW-0800">Toxin</keyword>
<keyword evidence="5 14" id="KW-0328">Glycosyltransferase</keyword>
<evidence type="ECO:0000256" key="2">
    <source>
        <dbReference type="ARBA" id="ARBA00009558"/>
    </source>
</evidence>
<keyword evidence="9 14" id="KW-0521">NADP</keyword>
<comment type="catalytic activity">
    <reaction evidence="13 14">
        <text>L-arginyl-[protein] + NAD(+) = N(omega)-(ADP-D-ribosyl)-L-arginyl-[protein] + nicotinamide + H(+)</text>
        <dbReference type="Rhea" id="RHEA:19149"/>
        <dbReference type="Rhea" id="RHEA-COMP:10532"/>
        <dbReference type="Rhea" id="RHEA-COMP:15087"/>
        <dbReference type="ChEBI" id="CHEBI:15378"/>
        <dbReference type="ChEBI" id="CHEBI:17154"/>
        <dbReference type="ChEBI" id="CHEBI:29965"/>
        <dbReference type="ChEBI" id="CHEBI:57540"/>
        <dbReference type="ChEBI" id="CHEBI:142554"/>
        <dbReference type="EC" id="2.4.2.31"/>
    </reaction>
</comment>
<keyword evidence="3" id="KW-0964">Secreted</keyword>
<evidence type="ECO:0000256" key="9">
    <source>
        <dbReference type="ARBA" id="ARBA00022857"/>
    </source>
</evidence>
<dbReference type="GO" id="GO:0003950">
    <property type="term" value="F:NAD+ poly-ADP-ribosyltransferase activity"/>
    <property type="evidence" value="ECO:0007669"/>
    <property type="project" value="TreeGrafter"/>
</dbReference>
<protein>
    <recommendedName>
        <fullName evidence="14">NAD(P)(+)--arginine ADP-ribosyltransferase</fullName>
        <ecNumber evidence="14">2.4.2.31</ecNumber>
    </recommendedName>
    <alternativeName>
        <fullName evidence="14">Mono(ADP-ribosyl)transferase</fullName>
    </alternativeName>
</protein>
<dbReference type="PANTHER" id="PTHR10339:SF25">
    <property type="entry name" value="SECRETED EXOENZYME S"/>
    <property type="match status" value="1"/>
</dbReference>
<keyword evidence="16" id="KW-1185">Reference proteome</keyword>
<dbReference type="EMBL" id="SWJQ01001002">
    <property type="protein sequence ID" value="TRZ09748.1"/>
    <property type="molecule type" value="Genomic_DNA"/>
</dbReference>
<name>A0A8K1G134_9PASS</name>
<evidence type="ECO:0000256" key="10">
    <source>
        <dbReference type="ARBA" id="ARBA00023026"/>
    </source>
</evidence>